<evidence type="ECO:0000313" key="16">
    <source>
        <dbReference type="Proteomes" id="UP000289323"/>
    </source>
</evidence>
<keyword evidence="7" id="KW-0805">Transcription regulation</keyword>
<feature type="compositionally biased region" description="Polar residues" evidence="13">
    <location>
        <begin position="274"/>
        <end position="284"/>
    </location>
</feature>
<feature type="region of interest" description="Disordered" evidence="13">
    <location>
        <begin position="271"/>
        <end position="314"/>
    </location>
</feature>
<comment type="function">
    <text evidence="11">Involved in deacetylation of histones, chromatin assembly and chromosome segregation. May act as a transcriptional oscillator, directing histone deacetylases to specific chromosomal domains. Component of the NuA4 histone acetyltransferase complex which is involved in transcriptional activation of selected genes principally by acetylation of nucleosomal histone H4 and H2A. The NuA4 complex is also involved in DNA repair.</text>
</comment>
<feature type="region of interest" description="Disordered" evidence="13">
    <location>
        <begin position="35"/>
        <end position="115"/>
    </location>
</feature>
<dbReference type="PROSITE" id="PS51640">
    <property type="entry name" value="MRG"/>
    <property type="match status" value="1"/>
</dbReference>
<dbReference type="PANTHER" id="PTHR10880:SF15">
    <property type="entry name" value="MSL COMPLEX SUBUNIT 3"/>
    <property type="match status" value="1"/>
</dbReference>
<dbReference type="EMBL" id="OUUZ01000019">
    <property type="protein sequence ID" value="SPQ27267.1"/>
    <property type="molecule type" value="Genomic_DNA"/>
</dbReference>
<evidence type="ECO:0000259" key="14">
    <source>
        <dbReference type="Pfam" id="PF05712"/>
    </source>
</evidence>
<gene>
    <name evidence="15" type="ORF">TT172_LOCUS9686</name>
</gene>
<evidence type="ECO:0000256" key="11">
    <source>
        <dbReference type="ARBA" id="ARBA00057322"/>
    </source>
</evidence>
<organism evidence="15 16">
    <name type="scientific">Thermothielavioides terrestris</name>
    <dbReference type="NCBI Taxonomy" id="2587410"/>
    <lineage>
        <taxon>Eukaryota</taxon>
        <taxon>Fungi</taxon>
        <taxon>Dikarya</taxon>
        <taxon>Ascomycota</taxon>
        <taxon>Pezizomycotina</taxon>
        <taxon>Sordariomycetes</taxon>
        <taxon>Sordariomycetidae</taxon>
        <taxon>Sordariales</taxon>
        <taxon>Chaetomiaceae</taxon>
        <taxon>Thermothielavioides</taxon>
    </lineage>
</organism>
<dbReference type="InterPro" id="IPR038217">
    <property type="entry name" value="MRG_C_sf"/>
</dbReference>
<dbReference type="Proteomes" id="UP000289323">
    <property type="component" value="Unassembled WGS sequence"/>
</dbReference>
<evidence type="ECO:0000256" key="9">
    <source>
        <dbReference type="ARBA" id="ARBA00023204"/>
    </source>
</evidence>
<dbReference type="InterPro" id="IPR026541">
    <property type="entry name" value="MRG_dom"/>
</dbReference>
<proteinExistence type="inferred from homology"/>
<evidence type="ECO:0000256" key="6">
    <source>
        <dbReference type="ARBA" id="ARBA00022853"/>
    </source>
</evidence>
<keyword evidence="10" id="KW-0539">Nucleus</keyword>
<dbReference type="GO" id="GO:0006281">
    <property type="term" value="P:DNA repair"/>
    <property type="evidence" value="ECO:0007669"/>
    <property type="project" value="UniProtKB-KW"/>
</dbReference>
<dbReference type="GO" id="GO:0032221">
    <property type="term" value="C:Rpd3S complex"/>
    <property type="evidence" value="ECO:0007669"/>
    <property type="project" value="TreeGrafter"/>
</dbReference>
<dbReference type="PANTHER" id="PTHR10880">
    <property type="entry name" value="MORTALITY FACTOR 4-LIKE PROTEIN"/>
    <property type="match status" value="1"/>
</dbReference>
<keyword evidence="6" id="KW-0156">Chromatin regulator</keyword>
<evidence type="ECO:0000256" key="2">
    <source>
        <dbReference type="ARBA" id="ARBA00009093"/>
    </source>
</evidence>
<dbReference type="FunFam" id="1.10.274.30:FF:000004">
    <property type="entry name" value="Putative Chromatin modification-related protein eaf3"/>
    <property type="match status" value="1"/>
</dbReference>
<evidence type="ECO:0000256" key="4">
    <source>
        <dbReference type="ARBA" id="ARBA00018505"/>
    </source>
</evidence>
<keyword evidence="5" id="KW-0227">DNA damage</keyword>
<feature type="compositionally biased region" description="Low complexity" evidence="13">
    <location>
        <begin position="85"/>
        <end position="96"/>
    </location>
</feature>
<feature type="compositionally biased region" description="Basic and acidic residues" evidence="13">
    <location>
        <begin position="301"/>
        <end position="311"/>
    </location>
</feature>
<keyword evidence="9" id="KW-0234">DNA repair</keyword>
<dbReference type="AlphaFoldDB" id="A0A3S4CCF5"/>
<reference evidence="15 16" key="1">
    <citation type="submission" date="2018-04" db="EMBL/GenBank/DDBJ databases">
        <authorList>
            <person name="Huttner S."/>
            <person name="Dainat J."/>
        </authorList>
    </citation>
    <scope>NUCLEOTIDE SEQUENCE [LARGE SCALE GENOMIC DNA]</scope>
</reference>
<evidence type="ECO:0000256" key="13">
    <source>
        <dbReference type="SAM" id="MobiDB-lite"/>
    </source>
</evidence>
<evidence type="ECO:0000256" key="1">
    <source>
        <dbReference type="ARBA" id="ARBA00004123"/>
    </source>
</evidence>
<dbReference type="InterPro" id="IPR008676">
    <property type="entry name" value="MRG"/>
</dbReference>
<evidence type="ECO:0000256" key="5">
    <source>
        <dbReference type="ARBA" id="ARBA00022763"/>
    </source>
</evidence>
<evidence type="ECO:0000256" key="7">
    <source>
        <dbReference type="ARBA" id="ARBA00023015"/>
    </source>
</evidence>
<protein>
    <recommendedName>
        <fullName evidence="4">Chromatin modification-related protein EAF3</fullName>
    </recommendedName>
    <alternativeName>
        <fullName evidence="12">Chromatin modification-related protein eaf3</fullName>
    </alternativeName>
</protein>
<dbReference type="GO" id="GO:0006325">
    <property type="term" value="P:chromatin organization"/>
    <property type="evidence" value="ECO:0007669"/>
    <property type="project" value="UniProtKB-KW"/>
</dbReference>
<keyword evidence="8" id="KW-0804">Transcription</keyword>
<evidence type="ECO:0000256" key="3">
    <source>
        <dbReference type="ARBA" id="ARBA00011353"/>
    </source>
</evidence>
<evidence type="ECO:0000256" key="8">
    <source>
        <dbReference type="ARBA" id="ARBA00023163"/>
    </source>
</evidence>
<dbReference type="Gene3D" id="1.10.274.30">
    <property type="entry name" value="MRG domain"/>
    <property type="match status" value="1"/>
</dbReference>
<comment type="similarity">
    <text evidence="2">Belongs to the MRG family.</text>
</comment>
<feature type="domain" description="MRG" evidence="14">
    <location>
        <begin position="325"/>
        <end position="496"/>
    </location>
</feature>
<evidence type="ECO:0000313" key="15">
    <source>
        <dbReference type="EMBL" id="SPQ27267.1"/>
    </source>
</evidence>
<comment type="subunit">
    <text evidence="3">Component of the NuA4 histone acetyltransferase complex.</text>
</comment>
<evidence type="ECO:0000256" key="12">
    <source>
        <dbReference type="ARBA" id="ARBA00072864"/>
    </source>
</evidence>
<evidence type="ECO:0000256" key="10">
    <source>
        <dbReference type="ARBA" id="ARBA00023242"/>
    </source>
</evidence>
<sequence>MKTAPSTAPASLPAFAMVTRSRIGKQTKSAKVLLAALSPLSGKPPMSNKSSRRTTTSTPKRLSASRGRSNSPRAAKAPTPPTPSKPATASKSPEASQPSPAVDAGNSSGGQPEGEWRATWLAWEASCFKRQTGKDHLARLPTPATATYMDSKERTAFDNRYDMKRQRKQPVGARHPKILQARKNKTWTPQLERYWELISPSDNYPLAGIPREPRASCAPIEPEPEPSVSNFIPDRELPYLSWLGPDQWLPDACSDRGLPYLSWLGPDQWLPDSCSDQEPSSGHQTDVKREQSPSGSPAPPDQDHHSERQTEPADGPCITVSLQIEEENFHNRPSIKIPLPDHVKSLLVDDWENVTKNQQLVPLPHAHPVEEILNDYLAHERPNRQPESASMDVLEETVAGLREYFDKCLGRILLYRFERVQYHDMHQLWNSPDSKHKSPIDTYGAEHLTRLLVSLPELIAQTNMDQQSVNRLREELMKFANWFSRHVAKYFVPEYETPGPDYIEKARSG</sequence>
<comment type="subcellular location">
    <subcellularLocation>
        <location evidence="1">Nucleus</location>
    </subcellularLocation>
</comment>
<dbReference type="Pfam" id="PF05712">
    <property type="entry name" value="MRG"/>
    <property type="match status" value="1"/>
</dbReference>
<accession>A0A3S4CCF5</accession>
<dbReference type="GO" id="GO:0035267">
    <property type="term" value="C:NuA4 histone acetyltransferase complex"/>
    <property type="evidence" value="ECO:0007669"/>
    <property type="project" value="TreeGrafter"/>
</dbReference>
<dbReference type="GO" id="GO:0006355">
    <property type="term" value="P:regulation of DNA-templated transcription"/>
    <property type="evidence" value="ECO:0007669"/>
    <property type="project" value="InterPro"/>
</dbReference>
<name>A0A3S4CCF5_9PEZI</name>